<dbReference type="RefSeq" id="WP_379581643.1">
    <property type="nucleotide sequence ID" value="NZ_JBHSQW010000001.1"/>
</dbReference>
<dbReference type="Gene3D" id="3.40.50.1110">
    <property type="entry name" value="SGNH hydrolase"/>
    <property type="match status" value="1"/>
</dbReference>
<accession>A0ABW1IWB4</accession>
<sequence length="261" mass="27686">MAVRIRAGRTVVGVYALIVLVVTSLWAADVTTAGPATVPGARIAGVRPVVHLRVLPLGASSTEGIGSPGTAGYRGPLYTMLRRDGVAVDFVGSLSRGPSTLADRDHEGHSGWTITMLAPRVARWLRDSRPEVILLHAGTNDLGRGASGAVVADRLDDLLSRIYAQAPAAHVIVAGVWAPMPRARAARADLAARTPRVVARHRVLGRSISFVDTSDLLRPTEFTDGLHPNAAGYRRIARMFRGEIERWLATRAGPAAPGPAL</sequence>
<feature type="domain" description="SGNH hydrolase-type esterase" evidence="1">
    <location>
        <begin position="57"/>
        <end position="235"/>
    </location>
</feature>
<dbReference type="InterPro" id="IPR036514">
    <property type="entry name" value="SGNH_hydro_sf"/>
</dbReference>
<dbReference type="PANTHER" id="PTHR30383:SF5">
    <property type="entry name" value="SGNH HYDROLASE-TYPE ESTERASE DOMAIN-CONTAINING PROTEIN"/>
    <property type="match status" value="1"/>
</dbReference>
<proteinExistence type="predicted"/>
<dbReference type="Proteomes" id="UP001596302">
    <property type="component" value="Unassembled WGS sequence"/>
</dbReference>
<dbReference type="PANTHER" id="PTHR30383">
    <property type="entry name" value="THIOESTERASE 1/PROTEASE 1/LYSOPHOSPHOLIPASE L1"/>
    <property type="match status" value="1"/>
</dbReference>
<dbReference type="Pfam" id="PF13472">
    <property type="entry name" value="Lipase_GDSL_2"/>
    <property type="match status" value="1"/>
</dbReference>
<gene>
    <name evidence="2" type="ORF">ACFQE5_00935</name>
</gene>
<organism evidence="2 3">
    <name type="scientific">Pseudonocardia hispaniensis</name>
    <dbReference type="NCBI Taxonomy" id="904933"/>
    <lineage>
        <taxon>Bacteria</taxon>
        <taxon>Bacillati</taxon>
        <taxon>Actinomycetota</taxon>
        <taxon>Actinomycetes</taxon>
        <taxon>Pseudonocardiales</taxon>
        <taxon>Pseudonocardiaceae</taxon>
        <taxon>Pseudonocardia</taxon>
    </lineage>
</organism>
<dbReference type="SUPFAM" id="SSF52266">
    <property type="entry name" value="SGNH hydrolase"/>
    <property type="match status" value="1"/>
</dbReference>
<evidence type="ECO:0000259" key="1">
    <source>
        <dbReference type="Pfam" id="PF13472"/>
    </source>
</evidence>
<dbReference type="InterPro" id="IPR013830">
    <property type="entry name" value="SGNH_hydro"/>
</dbReference>
<reference evidence="3" key="1">
    <citation type="journal article" date="2019" name="Int. J. Syst. Evol. Microbiol.">
        <title>The Global Catalogue of Microorganisms (GCM) 10K type strain sequencing project: providing services to taxonomists for standard genome sequencing and annotation.</title>
        <authorList>
            <consortium name="The Broad Institute Genomics Platform"/>
            <consortium name="The Broad Institute Genome Sequencing Center for Infectious Disease"/>
            <person name="Wu L."/>
            <person name="Ma J."/>
        </authorList>
    </citation>
    <scope>NUCLEOTIDE SEQUENCE [LARGE SCALE GENOMIC DNA]</scope>
    <source>
        <strain evidence="3">CCM 8391</strain>
    </source>
</reference>
<name>A0ABW1IWB4_9PSEU</name>
<comment type="caution">
    <text evidence="2">The sequence shown here is derived from an EMBL/GenBank/DDBJ whole genome shotgun (WGS) entry which is preliminary data.</text>
</comment>
<protein>
    <submittedName>
        <fullName evidence="2">GDSL-type esterase/lipase family protein</fullName>
    </submittedName>
</protein>
<keyword evidence="3" id="KW-1185">Reference proteome</keyword>
<dbReference type="InterPro" id="IPR051532">
    <property type="entry name" value="Ester_Hydrolysis_Enzymes"/>
</dbReference>
<evidence type="ECO:0000313" key="3">
    <source>
        <dbReference type="Proteomes" id="UP001596302"/>
    </source>
</evidence>
<evidence type="ECO:0000313" key="2">
    <source>
        <dbReference type="EMBL" id="MFC5992771.1"/>
    </source>
</evidence>
<dbReference type="EMBL" id="JBHSQW010000001">
    <property type="protein sequence ID" value="MFC5992771.1"/>
    <property type="molecule type" value="Genomic_DNA"/>
</dbReference>